<protein>
    <submittedName>
        <fullName evidence="3">Uncharacterized protein</fullName>
    </submittedName>
</protein>
<evidence type="ECO:0000256" key="1">
    <source>
        <dbReference type="SAM" id="MobiDB-lite"/>
    </source>
</evidence>
<proteinExistence type="predicted"/>
<sequence>MVKSFSRAFFLWIFLPLMVVALVAQQVDSKGHHRGHQAHHPKCHHVHKKSVHSQAIRNKRSELSTIQPFSNFFVNKSVAKSSYEKSLTDLEKLFGPIPQELHNHIRVKRNNFNNVNHLASGASSASSEYLKKLADSFAGPAEVESDEDNLDEQLKNDKQVEDVRKKREVDEEEITNFFPENSQVVNLIRTKRFGDPDKRLYLKRNRRNKLEKNISNKSNKAARLKRKSKVKSNINSKVKKNSQVKKSIKRKNNKPKLKLKRYSKNHKNTKKHDEDKARVKRRPEESGARPLSSLEEIRDLAANLVSKVDELEGSIKINRRSGRNPHGYASGISNSKRHRILGARHSASNLSDSPGKFKIRPIHRRRRRRRKKKNRRKMRRMNRNRKKFKCKKRGMENKKWARWTDWSSCSVTCGKGRQIRWRHCRSNCKNAETEMEEKTCQLPACAPAGLFGIF</sequence>
<dbReference type="InterPro" id="IPR000884">
    <property type="entry name" value="TSP1_rpt"/>
</dbReference>
<feature type="compositionally biased region" description="Basic residues" evidence="1">
    <location>
        <begin position="357"/>
        <end position="385"/>
    </location>
</feature>
<feature type="compositionally biased region" description="Basic residues" evidence="1">
    <location>
        <begin position="237"/>
        <end position="270"/>
    </location>
</feature>
<dbReference type="AlphaFoldDB" id="A0AAV7HXX7"/>
<comment type="caution">
    <text evidence="3">The sequence shown here is derived from an EMBL/GenBank/DDBJ whole genome shotgun (WGS) entry which is preliminary data.</text>
</comment>
<dbReference type="Proteomes" id="UP000826195">
    <property type="component" value="Unassembled WGS sequence"/>
</dbReference>
<accession>A0AAV7HXX7</accession>
<dbReference type="InterPro" id="IPR036383">
    <property type="entry name" value="TSP1_rpt_sf"/>
</dbReference>
<feature type="region of interest" description="Disordered" evidence="1">
    <location>
        <begin position="346"/>
        <end position="385"/>
    </location>
</feature>
<evidence type="ECO:0000256" key="2">
    <source>
        <dbReference type="SAM" id="SignalP"/>
    </source>
</evidence>
<feature type="chain" id="PRO_5043518497" evidence="2">
    <location>
        <begin position="25"/>
        <end position="454"/>
    </location>
</feature>
<feature type="signal peptide" evidence="2">
    <location>
        <begin position="1"/>
        <end position="24"/>
    </location>
</feature>
<dbReference type="Gene3D" id="2.20.100.10">
    <property type="entry name" value="Thrombospondin type-1 (TSP1) repeat"/>
    <property type="match status" value="1"/>
</dbReference>
<gene>
    <name evidence="3" type="ORF">KQX54_015884</name>
</gene>
<name>A0AAV7HXX7_COTGL</name>
<feature type="compositionally biased region" description="Basic residues" evidence="1">
    <location>
        <begin position="220"/>
        <end position="230"/>
    </location>
</feature>
<dbReference type="PROSITE" id="PS50092">
    <property type="entry name" value="TSP1"/>
    <property type="match status" value="1"/>
</dbReference>
<evidence type="ECO:0000313" key="3">
    <source>
        <dbReference type="EMBL" id="KAH0535321.1"/>
    </source>
</evidence>
<dbReference type="EMBL" id="JAHXZJ010002982">
    <property type="protein sequence ID" value="KAH0535321.1"/>
    <property type="molecule type" value="Genomic_DNA"/>
</dbReference>
<reference evidence="3 4" key="1">
    <citation type="journal article" date="2021" name="J. Hered.">
        <title>A chromosome-level genome assembly of the parasitoid wasp, Cotesia glomerata (Hymenoptera: Braconidae).</title>
        <authorList>
            <person name="Pinto B.J."/>
            <person name="Weis J.J."/>
            <person name="Gamble T."/>
            <person name="Ode P.J."/>
            <person name="Paul R."/>
            <person name="Zaspel J.M."/>
        </authorList>
    </citation>
    <scope>NUCLEOTIDE SEQUENCE [LARGE SCALE GENOMIC DNA]</scope>
    <source>
        <strain evidence="3">CgM1</strain>
    </source>
</reference>
<keyword evidence="4" id="KW-1185">Reference proteome</keyword>
<feature type="region of interest" description="Disordered" evidence="1">
    <location>
        <begin position="206"/>
        <end position="291"/>
    </location>
</feature>
<evidence type="ECO:0000313" key="4">
    <source>
        <dbReference type="Proteomes" id="UP000826195"/>
    </source>
</evidence>
<dbReference type="SMART" id="SM00209">
    <property type="entry name" value="TSP1"/>
    <property type="match status" value="1"/>
</dbReference>
<dbReference type="Pfam" id="PF00090">
    <property type="entry name" value="TSP_1"/>
    <property type="match status" value="1"/>
</dbReference>
<dbReference type="SUPFAM" id="SSF82895">
    <property type="entry name" value="TSP-1 type 1 repeat"/>
    <property type="match status" value="1"/>
</dbReference>
<organism evidence="3 4">
    <name type="scientific">Cotesia glomerata</name>
    <name type="common">Lepidopteran parasitic wasp</name>
    <name type="synonym">Apanteles glomeratus</name>
    <dbReference type="NCBI Taxonomy" id="32391"/>
    <lineage>
        <taxon>Eukaryota</taxon>
        <taxon>Metazoa</taxon>
        <taxon>Ecdysozoa</taxon>
        <taxon>Arthropoda</taxon>
        <taxon>Hexapoda</taxon>
        <taxon>Insecta</taxon>
        <taxon>Pterygota</taxon>
        <taxon>Neoptera</taxon>
        <taxon>Endopterygota</taxon>
        <taxon>Hymenoptera</taxon>
        <taxon>Apocrita</taxon>
        <taxon>Ichneumonoidea</taxon>
        <taxon>Braconidae</taxon>
        <taxon>Microgastrinae</taxon>
        <taxon>Cotesia</taxon>
    </lineage>
</organism>
<keyword evidence="2" id="KW-0732">Signal</keyword>
<feature type="compositionally biased region" description="Basic and acidic residues" evidence="1">
    <location>
        <begin position="271"/>
        <end position="287"/>
    </location>
</feature>